<reference evidence="1" key="1">
    <citation type="journal article" date="2015" name="Nature">
        <title>Complex archaea that bridge the gap between prokaryotes and eukaryotes.</title>
        <authorList>
            <person name="Spang A."/>
            <person name="Saw J.H."/>
            <person name="Jorgensen S.L."/>
            <person name="Zaremba-Niedzwiedzka K."/>
            <person name="Martijn J."/>
            <person name="Lind A.E."/>
            <person name="van Eijk R."/>
            <person name="Schleper C."/>
            <person name="Guy L."/>
            <person name="Ettema T.J."/>
        </authorList>
    </citation>
    <scope>NUCLEOTIDE SEQUENCE</scope>
</reference>
<organism evidence="1">
    <name type="scientific">marine sediment metagenome</name>
    <dbReference type="NCBI Taxonomy" id="412755"/>
    <lineage>
        <taxon>unclassified sequences</taxon>
        <taxon>metagenomes</taxon>
        <taxon>ecological metagenomes</taxon>
    </lineage>
</organism>
<dbReference type="AlphaFoldDB" id="A0A0F9BGI7"/>
<dbReference type="EMBL" id="LAZR01037883">
    <property type="protein sequence ID" value="KKL21014.1"/>
    <property type="molecule type" value="Genomic_DNA"/>
</dbReference>
<evidence type="ECO:0000313" key="1">
    <source>
        <dbReference type="EMBL" id="KKL21014.1"/>
    </source>
</evidence>
<comment type="caution">
    <text evidence="1">The sequence shown here is derived from an EMBL/GenBank/DDBJ whole genome shotgun (WGS) entry which is preliminary data.</text>
</comment>
<name>A0A0F9BGI7_9ZZZZ</name>
<sequence length="98" mass="10623">VWSQFTADVGVGKRLIAASVASVSTTNPTGVQFEIGEGADGSEVAVARFNVAWHLGRYTNWYVPLWKSLTDNARMTLRVRQQAGTAIIYVAALLTVPK</sequence>
<feature type="non-terminal residue" evidence="1">
    <location>
        <position position="1"/>
    </location>
</feature>
<accession>A0A0F9BGI7</accession>
<gene>
    <name evidence="1" type="ORF">LCGC14_2449680</name>
</gene>
<proteinExistence type="predicted"/>
<protein>
    <submittedName>
        <fullName evidence="1">Uncharacterized protein</fullName>
    </submittedName>
</protein>